<evidence type="ECO:0000313" key="6">
    <source>
        <dbReference type="EMBL" id="CAD1836307.1"/>
    </source>
</evidence>
<dbReference type="EMBL" id="LR862153">
    <property type="protein sequence ID" value="CAD1836307.1"/>
    <property type="molecule type" value="Genomic_DNA"/>
</dbReference>
<organism evidence="6">
    <name type="scientific">Ananas comosus var. bracteatus</name>
    <name type="common">red pineapple</name>
    <dbReference type="NCBI Taxonomy" id="296719"/>
    <lineage>
        <taxon>Eukaryota</taxon>
        <taxon>Viridiplantae</taxon>
        <taxon>Streptophyta</taxon>
        <taxon>Embryophyta</taxon>
        <taxon>Tracheophyta</taxon>
        <taxon>Spermatophyta</taxon>
        <taxon>Magnoliopsida</taxon>
        <taxon>Liliopsida</taxon>
        <taxon>Poales</taxon>
        <taxon>Bromeliaceae</taxon>
        <taxon>Bromelioideae</taxon>
        <taxon>Ananas</taxon>
    </lineage>
</organism>
<name>A0A6V7Q051_ANACO</name>
<feature type="repeat" description="PPR" evidence="4">
    <location>
        <begin position="365"/>
        <end position="399"/>
    </location>
</feature>
<sequence>MRPIPWINSRALGFLLARRPRLCPSRSFCGGGHPKNEEGSKTSGEERSDFRVHYENPSGFTSNVDGKRADFERLPPNRFLGFLPMDRKTMRKRLMDGPGFNARTALDELHLRISAVLVREVLFRILISINGANKPRCAKLAYKFFSWSGQQENYKHNTNIYNLTLKIFAESEELKAMWRLVEEMTENGLPVTALTFNILICVCGEAGMARKLVERFIKSKTFNYRPFKHSFNAILYSLLTVNRLIEWVYQKMLLEGHSPDVLTYNVILRAKYSLGKLDQFHRLLDEMGKDGFAPDLHTYNLLLHVLGKGDKPLAALNLLNYMNNVGCHPNVLHFTNLIDGLSRAGNLDACLYFFDEMVKRGCEPDVVCYTVMITGYVVAGEFEKAHKLFDEMIVRGHLPNVYTYNSMIRGLCISGKFDEACSMLKDMDSRGCTPNFSVYSSLVVRLRNAGKTSEANHVINYMVEKGHYLHLASRFKGYRRC</sequence>
<evidence type="ECO:0000256" key="1">
    <source>
        <dbReference type="ARBA" id="ARBA00007626"/>
    </source>
</evidence>
<dbReference type="Gene3D" id="1.25.40.10">
    <property type="entry name" value="Tetratricopeptide repeat domain"/>
    <property type="match status" value="3"/>
</dbReference>
<feature type="repeat" description="PPR" evidence="4">
    <location>
        <begin position="295"/>
        <end position="329"/>
    </location>
</feature>
<evidence type="ECO:0000256" key="2">
    <source>
        <dbReference type="ARBA" id="ARBA00022737"/>
    </source>
</evidence>
<evidence type="ECO:0008006" key="7">
    <source>
        <dbReference type="Google" id="ProtNLM"/>
    </source>
</evidence>
<feature type="region of interest" description="Disordered" evidence="5">
    <location>
        <begin position="26"/>
        <end position="48"/>
    </location>
</feature>
<dbReference type="Pfam" id="PF13812">
    <property type="entry name" value="PPR_3"/>
    <property type="match status" value="1"/>
</dbReference>
<dbReference type="Pfam" id="PF12854">
    <property type="entry name" value="PPR_1"/>
    <property type="match status" value="1"/>
</dbReference>
<dbReference type="PANTHER" id="PTHR47447:SF28">
    <property type="entry name" value="PENTACOTRIPEPTIDE-REPEAT REGION OF PRORP DOMAIN-CONTAINING PROTEIN"/>
    <property type="match status" value="1"/>
</dbReference>
<keyword evidence="3" id="KW-0809">Transit peptide</keyword>
<accession>A0A6V7Q051</accession>
<feature type="compositionally biased region" description="Basic and acidic residues" evidence="5">
    <location>
        <begin position="34"/>
        <end position="48"/>
    </location>
</feature>
<keyword evidence="2" id="KW-0677">Repeat</keyword>
<feature type="repeat" description="PPR" evidence="4">
    <location>
        <begin position="260"/>
        <end position="294"/>
    </location>
</feature>
<evidence type="ECO:0000256" key="4">
    <source>
        <dbReference type="PROSITE-ProRule" id="PRU00708"/>
    </source>
</evidence>
<comment type="similarity">
    <text evidence="1">Belongs to the PPR family. P subfamily.</text>
</comment>
<protein>
    <recommendedName>
        <fullName evidence="7">Pentatricopeptide repeat-containing protein At3g60050-like</fullName>
    </recommendedName>
</protein>
<proteinExistence type="inferred from homology"/>
<evidence type="ECO:0000256" key="5">
    <source>
        <dbReference type="SAM" id="MobiDB-lite"/>
    </source>
</evidence>
<gene>
    <name evidence="6" type="ORF">CB5_LOCUS19518</name>
</gene>
<evidence type="ECO:0000256" key="3">
    <source>
        <dbReference type="ARBA" id="ARBA00022946"/>
    </source>
</evidence>
<feature type="repeat" description="PPR" evidence="4">
    <location>
        <begin position="330"/>
        <end position="364"/>
    </location>
</feature>
<dbReference type="AlphaFoldDB" id="A0A6V7Q051"/>
<dbReference type="InterPro" id="IPR011990">
    <property type="entry name" value="TPR-like_helical_dom_sf"/>
</dbReference>
<feature type="repeat" description="PPR" evidence="4">
    <location>
        <begin position="157"/>
        <end position="191"/>
    </location>
</feature>
<dbReference type="NCBIfam" id="TIGR00756">
    <property type="entry name" value="PPR"/>
    <property type="match status" value="4"/>
</dbReference>
<dbReference type="PROSITE" id="PS51375">
    <property type="entry name" value="PPR"/>
    <property type="match status" value="6"/>
</dbReference>
<dbReference type="PANTHER" id="PTHR47447">
    <property type="entry name" value="OS03G0856100 PROTEIN"/>
    <property type="match status" value="1"/>
</dbReference>
<dbReference type="Pfam" id="PF13041">
    <property type="entry name" value="PPR_2"/>
    <property type="match status" value="2"/>
</dbReference>
<feature type="repeat" description="PPR" evidence="4">
    <location>
        <begin position="400"/>
        <end position="434"/>
    </location>
</feature>
<reference evidence="6" key="1">
    <citation type="submission" date="2020-07" db="EMBL/GenBank/DDBJ databases">
        <authorList>
            <person name="Lin J."/>
        </authorList>
    </citation>
    <scope>NUCLEOTIDE SEQUENCE</scope>
</reference>
<dbReference type="InterPro" id="IPR002885">
    <property type="entry name" value="PPR_rpt"/>
</dbReference>